<protein>
    <submittedName>
        <fullName evidence="2">Uncharacterized protein</fullName>
    </submittedName>
</protein>
<keyword evidence="3" id="KW-1185">Reference proteome</keyword>
<sequence>MPVYDNPRQGATEAFDALRRLAHATRSPQDPAELYEVLGGVLGSVRSLRQVLDQLADAHITHRARAHDDAGNQASGASAALAAADELHQAGTYLDQVESRLNAASTQAGRIAWHPNAPETSTRWISVVFLDGGEADKVLDIISRDGTQTAIDHLAGYDYGEETTQVALANGYVYDAPPRGALDRVAAHGEHVLTYSPLLGHVNLLREYTVAPDPALAEPAQRTAAQNPVRAHATGTGPTSRRVDATDWFARNPSTTAQPRGLAL</sequence>
<dbReference type="RefSeq" id="WP_208098995.1">
    <property type="nucleotide sequence ID" value="NZ_JAGDYM010000022.1"/>
</dbReference>
<evidence type="ECO:0000313" key="3">
    <source>
        <dbReference type="Proteomes" id="UP000664382"/>
    </source>
</evidence>
<gene>
    <name evidence="2" type="ORF">J4H92_15060</name>
</gene>
<reference evidence="2" key="1">
    <citation type="submission" date="2021-03" db="EMBL/GenBank/DDBJ databases">
        <title>Leucobacter chromiisoli sp. nov., isolated from chromium-containing soil of chemical plant.</title>
        <authorList>
            <person name="Xu Z."/>
        </authorList>
    </citation>
    <scope>NUCLEOTIDE SEQUENCE</scope>
    <source>
        <strain evidence="2">S27</strain>
    </source>
</reference>
<evidence type="ECO:0000313" key="2">
    <source>
        <dbReference type="EMBL" id="MBO1903262.1"/>
    </source>
</evidence>
<dbReference type="Proteomes" id="UP000664382">
    <property type="component" value="Unassembled WGS sequence"/>
</dbReference>
<feature type="region of interest" description="Disordered" evidence="1">
    <location>
        <begin position="219"/>
        <end position="246"/>
    </location>
</feature>
<name>A0A939MRD1_9MICO</name>
<evidence type="ECO:0000256" key="1">
    <source>
        <dbReference type="SAM" id="MobiDB-lite"/>
    </source>
</evidence>
<dbReference type="EMBL" id="JAGDYM010000022">
    <property type="protein sequence ID" value="MBO1903262.1"/>
    <property type="molecule type" value="Genomic_DNA"/>
</dbReference>
<proteinExistence type="predicted"/>
<dbReference type="AlphaFoldDB" id="A0A939MRD1"/>
<organism evidence="2 3">
    <name type="scientific">Leucobacter weissii</name>
    <dbReference type="NCBI Taxonomy" id="1983706"/>
    <lineage>
        <taxon>Bacteria</taxon>
        <taxon>Bacillati</taxon>
        <taxon>Actinomycetota</taxon>
        <taxon>Actinomycetes</taxon>
        <taxon>Micrococcales</taxon>
        <taxon>Microbacteriaceae</taxon>
        <taxon>Leucobacter</taxon>
    </lineage>
</organism>
<accession>A0A939MRD1</accession>
<comment type="caution">
    <text evidence="2">The sequence shown here is derived from an EMBL/GenBank/DDBJ whole genome shotgun (WGS) entry which is preliminary data.</text>
</comment>